<sequence>MNRRNFIKNSSTVGIAASFSIPAAAMLPSSFTEEKTAFNDDFDFNESTINDLQTLMAKGTISSKSLTKTYLKRIDKIDKNGPKLNAVIEINPDALAIATKLDEERKAGKVRGPLHGIPVLIKDNINTADKMQTTAGALALVGNIATEDAFIVKKLREAGAVILGKTNLSEWANFRSTRSCSGWSSRGGQTKNPYILDRSPSGSSAGSGSSVSANLCVVAIGTETNGSIIAPSSYNGIVGFKPTVGLLSRSGIIPISSTQDTAGPMARTVTDAAILLTALTGVDSNDEVTKNSTGKTYSDYTQFLKTDSLKGKKIGVEKSFLSGHEGVVALYKTAIEKFKELGAQIIEVELLKELRPVGAGGGTVLQCEFKDGVNKYLAKANTNVKTLTEVIAFNKLNESTAMPYFKQETLESSDKAADLNSPTYKDALEKVISSRKLINDLMGKNQLDAIIGTSFGIPSGIDLFNGDYSNGFYFCSPAAWAGFPHITVPMGKIYELPIGLSIMASAYQEPVVLSIGYAFEQATKHRSAPKFLKSSNFSSGI</sequence>
<keyword evidence="4" id="KW-0378">Hydrolase</keyword>
<dbReference type="EC" id="3.5.1.4" evidence="4"/>
<dbReference type="AlphaFoldDB" id="A0A923ITW7"/>
<dbReference type="SUPFAM" id="SSF75304">
    <property type="entry name" value="Amidase signature (AS) enzymes"/>
    <property type="match status" value="1"/>
</dbReference>
<feature type="compositionally biased region" description="Polar residues" evidence="1">
    <location>
        <begin position="179"/>
        <end position="192"/>
    </location>
</feature>
<dbReference type="Pfam" id="PF01425">
    <property type="entry name" value="Amidase"/>
    <property type="match status" value="1"/>
</dbReference>
<organism evidence="4 5">
    <name type="scientific">Pedobacter planticolens</name>
    <dbReference type="NCBI Taxonomy" id="2679964"/>
    <lineage>
        <taxon>Bacteria</taxon>
        <taxon>Pseudomonadati</taxon>
        <taxon>Bacteroidota</taxon>
        <taxon>Sphingobacteriia</taxon>
        <taxon>Sphingobacteriales</taxon>
        <taxon>Sphingobacteriaceae</taxon>
        <taxon>Pedobacter</taxon>
    </lineage>
</organism>
<dbReference type="GO" id="GO:0004040">
    <property type="term" value="F:amidase activity"/>
    <property type="evidence" value="ECO:0007669"/>
    <property type="project" value="UniProtKB-EC"/>
</dbReference>
<dbReference type="InterPro" id="IPR023631">
    <property type="entry name" value="Amidase_dom"/>
</dbReference>
<accession>A0A923ITW7</accession>
<evidence type="ECO:0000256" key="2">
    <source>
        <dbReference type="SAM" id="SignalP"/>
    </source>
</evidence>
<dbReference type="InterPro" id="IPR036928">
    <property type="entry name" value="AS_sf"/>
</dbReference>
<evidence type="ECO:0000259" key="3">
    <source>
        <dbReference type="Pfam" id="PF01425"/>
    </source>
</evidence>
<feature type="domain" description="Amidase" evidence="3">
    <location>
        <begin position="66"/>
        <end position="513"/>
    </location>
</feature>
<dbReference type="PANTHER" id="PTHR42678:SF34">
    <property type="entry name" value="OS04G0183300 PROTEIN"/>
    <property type="match status" value="1"/>
</dbReference>
<dbReference type="NCBIfam" id="NF005300">
    <property type="entry name" value="PRK06828.1"/>
    <property type="match status" value="1"/>
</dbReference>
<feature type="chain" id="PRO_5037025581" evidence="2">
    <location>
        <begin position="26"/>
        <end position="541"/>
    </location>
</feature>
<evidence type="ECO:0000256" key="1">
    <source>
        <dbReference type="SAM" id="MobiDB-lite"/>
    </source>
</evidence>
<dbReference type="RefSeq" id="WP_182921885.1">
    <property type="nucleotide sequence ID" value="NZ_WNXD01000001.1"/>
</dbReference>
<dbReference type="PANTHER" id="PTHR42678">
    <property type="entry name" value="AMIDASE"/>
    <property type="match status" value="1"/>
</dbReference>
<dbReference type="NCBIfam" id="NF006006">
    <property type="entry name" value="PRK08137.1"/>
    <property type="match status" value="1"/>
</dbReference>
<evidence type="ECO:0000313" key="4">
    <source>
        <dbReference type="EMBL" id="MBB2145230.1"/>
    </source>
</evidence>
<comment type="caution">
    <text evidence="4">The sequence shown here is derived from an EMBL/GenBank/DDBJ whole genome shotgun (WGS) entry which is preliminary data.</text>
</comment>
<feature type="compositionally biased region" description="Low complexity" evidence="1">
    <location>
        <begin position="199"/>
        <end position="208"/>
    </location>
</feature>
<gene>
    <name evidence="4" type="ORF">GM921_07030</name>
</gene>
<name>A0A923ITW7_9SPHI</name>
<reference evidence="4" key="1">
    <citation type="submission" date="2019-11" db="EMBL/GenBank/DDBJ databases">
        <title>Description of Pedobacter sp. LMG 31464T.</title>
        <authorList>
            <person name="Carlier A."/>
            <person name="Qi S."/>
            <person name="Vandamme P."/>
        </authorList>
    </citation>
    <scope>NUCLEOTIDE SEQUENCE</scope>
    <source>
        <strain evidence="4">LMG 31464</strain>
    </source>
</reference>
<feature type="signal peptide" evidence="2">
    <location>
        <begin position="1"/>
        <end position="25"/>
    </location>
</feature>
<protein>
    <submittedName>
        <fullName evidence="4">Amidase</fullName>
        <ecNumber evidence="4">3.5.1.4</ecNumber>
    </submittedName>
</protein>
<keyword evidence="5" id="KW-1185">Reference proteome</keyword>
<dbReference type="Gene3D" id="3.90.1300.10">
    <property type="entry name" value="Amidase signature (AS) domain"/>
    <property type="match status" value="1"/>
</dbReference>
<feature type="region of interest" description="Disordered" evidence="1">
    <location>
        <begin position="179"/>
        <end position="208"/>
    </location>
</feature>
<dbReference type="Proteomes" id="UP000601055">
    <property type="component" value="Unassembled WGS sequence"/>
</dbReference>
<dbReference type="EMBL" id="WNXD01000001">
    <property type="protein sequence ID" value="MBB2145230.1"/>
    <property type="molecule type" value="Genomic_DNA"/>
</dbReference>
<proteinExistence type="predicted"/>
<evidence type="ECO:0000313" key="5">
    <source>
        <dbReference type="Proteomes" id="UP000601055"/>
    </source>
</evidence>
<keyword evidence="2" id="KW-0732">Signal</keyword>